<keyword evidence="1" id="KW-0233">DNA recombination</keyword>
<dbReference type="InterPro" id="IPR013762">
    <property type="entry name" value="Integrase-like_cat_sf"/>
</dbReference>
<evidence type="ECO:0000256" key="1">
    <source>
        <dbReference type="ARBA" id="ARBA00023172"/>
    </source>
</evidence>
<dbReference type="GO" id="GO:0015074">
    <property type="term" value="P:DNA integration"/>
    <property type="evidence" value="ECO:0007669"/>
    <property type="project" value="InterPro"/>
</dbReference>
<name>A0A6M3M5T9_9ZZZZ</name>
<organism evidence="2">
    <name type="scientific">viral metagenome</name>
    <dbReference type="NCBI Taxonomy" id="1070528"/>
    <lineage>
        <taxon>unclassified sequences</taxon>
        <taxon>metagenomes</taxon>
        <taxon>organismal metagenomes</taxon>
    </lineage>
</organism>
<evidence type="ECO:0000313" key="2">
    <source>
        <dbReference type="EMBL" id="QJB02668.1"/>
    </source>
</evidence>
<dbReference type="GO" id="GO:0003677">
    <property type="term" value="F:DNA binding"/>
    <property type="evidence" value="ECO:0007669"/>
    <property type="project" value="InterPro"/>
</dbReference>
<evidence type="ECO:0008006" key="3">
    <source>
        <dbReference type="Google" id="ProtNLM"/>
    </source>
</evidence>
<dbReference type="GO" id="GO:0006310">
    <property type="term" value="P:DNA recombination"/>
    <property type="evidence" value="ECO:0007669"/>
    <property type="project" value="UniProtKB-KW"/>
</dbReference>
<dbReference type="SUPFAM" id="SSF56349">
    <property type="entry name" value="DNA breaking-rejoining enzymes"/>
    <property type="match status" value="1"/>
</dbReference>
<dbReference type="Gene3D" id="1.10.443.10">
    <property type="entry name" value="Intergrase catalytic core"/>
    <property type="match status" value="1"/>
</dbReference>
<dbReference type="AlphaFoldDB" id="A0A6M3M5T9"/>
<dbReference type="EMBL" id="MT143800">
    <property type="protein sequence ID" value="QJB02668.1"/>
    <property type="molecule type" value="Genomic_DNA"/>
</dbReference>
<accession>A0A6M3M5T9</accession>
<proteinExistence type="predicted"/>
<sequence>MKPTISRQLSILKSDLSKKSPRTVTYYTSIARKFLIKSGDFSRPGMIKFLEDIDYCDNSIRTAYYILKRLCKALEIPFPLDTEFLPPVPDEEEIYTPTKSVDDVKRLITYWGNYPGEYVTSLVFLSTVFGLRSIELTNVEVKQNSIIVIVAKRRARKGKPVTREYYIPEDKMKYLSGYEQLSEMTVKYKFWQACRRAGVNRKYKENWHSIKRCLATIFTDLGITKAMFKRFLRWARDRRDMADVYYHKDFNEIVREMYKVHPFLKLW</sequence>
<dbReference type="InterPro" id="IPR011010">
    <property type="entry name" value="DNA_brk_join_enz"/>
</dbReference>
<protein>
    <recommendedName>
        <fullName evidence="3">Site-specific tyrosine recombinase</fullName>
    </recommendedName>
</protein>
<reference evidence="2" key="1">
    <citation type="submission" date="2020-03" db="EMBL/GenBank/DDBJ databases">
        <title>The deep terrestrial virosphere.</title>
        <authorList>
            <person name="Holmfeldt K."/>
            <person name="Nilsson E."/>
            <person name="Simone D."/>
            <person name="Lopez-Fernandez M."/>
            <person name="Wu X."/>
            <person name="de Brujin I."/>
            <person name="Lundin D."/>
            <person name="Andersson A."/>
            <person name="Bertilsson S."/>
            <person name="Dopson M."/>
        </authorList>
    </citation>
    <scope>NUCLEOTIDE SEQUENCE</scope>
    <source>
        <strain evidence="2">MM171B01093</strain>
    </source>
</reference>
<gene>
    <name evidence="2" type="ORF">MM171B01093_0002</name>
</gene>